<dbReference type="AlphaFoldDB" id="A0A2S2BSE8"/>
<feature type="compositionally biased region" description="Polar residues" evidence="1">
    <location>
        <begin position="50"/>
        <end position="59"/>
    </location>
</feature>
<evidence type="ECO:0000313" key="3">
    <source>
        <dbReference type="Proteomes" id="UP000245711"/>
    </source>
</evidence>
<dbReference type="EMBL" id="CP021354">
    <property type="protein sequence ID" value="AWK71545.1"/>
    <property type="molecule type" value="Genomic_DNA"/>
</dbReference>
<accession>A0A2S2BSE8</accession>
<organism evidence="2 3">
    <name type="scientific">Rhodococcus oxybenzonivorans</name>
    <dbReference type="NCBI Taxonomy" id="1990687"/>
    <lineage>
        <taxon>Bacteria</taxon>
        <taxon>Bacillati</taxon>
        <taxon>Actinomycetota</taxon>
        <taxon>Actinomycetes</taxon>
        <taxon>Mycobacteriales</taxon>
        <taxon>Nocardiaceae</taxon>
        <taxon>Rhodococcus</taxon>
    </lineage>
</organism>
<feature type="region of interest" description="Disordered" evidence="1">
    <location>
        <begin position="24"/>
        <end position="65"/>
    </location>
</feature>
<protein>
    <submittedName>
        <fullName evidence="2">Uncharacterized protein</fullName>
    </submittedName>
</protein>
<name>A0A2S2BSE8_9NOCA</name>
<dbReference type="KEGG" id="roz:CBI38_08005"/>
<proteinExistence type="predicted"/>
<reference evidence="2 3" key="1">
    <citation type="submission" date="2017-05" db="EMBL/GenBank/DDBJ databases">
        <title>Isolation of Rhodococcus sp. S2-17 biodegrading of BP-3.</title>
        <authorList>
            <person name="Lee Y."/>
            <person name="Kim K.H."/>
            <person name="Chun B.H."/>
            <person name="Jung H.S."/>
            <person name="Jeon C.O."/>
        </authorList>
    </citation>
    <scope>NUCLEOTIDE SEQUENCE [LARGE SCALE GENOMIC DNA]</scope>
    <source>
        <strain evidence="2 3">S2-17</strain>
    </source>
</reference>
<evidence type="ECO:0000256" key="1">
    <source>
        <dbReference type="SAM" id="MobiDB-lite"/>
    </source>
</evidence>
<sequence length="65" mass="7109">MPIRAPIRAPGDPGICRDSSWEHYESGTCRPRNSSGHSSEKGHTAFSLPGRNSTLNRNFPATRAD</sequence>
<evidence type="ECO:0000313" key="2">
    <source>
        <dbReference type="EMBL" id="AWK71545.1"/>
    </source>
</evidence>
<keyword evidence="3" id="KW-1185">Reference proteome</keyword>
<gene>
    <name evidence="2" type="ORF">CBI38_08005</name>
</gene>
<dbReference type="Proteomes" id="UP000245711">
    <property type="component" value="Chromosome"/>
</dbReference>